<dbReference type="SUPFAM" id="SSF52980">
    <property type="entry name" value="Restriction endonuclease-like"/>
    <property type="match status" value="1"/>
</dbReference>
<feature type="domain" description="Putative restriction endonuclease" evidence="1">
    <location>
        <begin position="2"/>
        <end position="102"/>
    </location>
</feature>
<dbReference type="PANTHER" id="PTHR35400">
    <property type="entry name" value="SLR1083 PROTEIN"/>
    <property type="match status" value="1"/>
</dbReference>
<gene>
    <name evidence="2" type="ORF">ACFQ07_02600</name>
</gene>
<dbReference type="InterPro" id="IPR008538">
    <property type="entry name" value="Uma2"/>
</dbReference>
<evidence type="ECO:0000313" key="3">
    <source>
        <dbReference type="Proteomes" id="UP001597083"/>
    </source>
</evidence>
<dbReference type="Pfam" id="PF05685">
    <property type="entry name" value="Uma2"/>
    <property type="match status" value="1"/>
</dbReference>
<accession>A0ABW3CAY5</accession>
<dbReference type="GO" id="GO:0004519">
    <property type="term" value="F:endonuclease activity"/>
    <property type="evidence" value="ECO:0007669"/>
    <property type="project" value="UniProtKB-KW"/>
</dbReference>
<reference evidence="3" key="1">
    <citation type="journal article" date="2019" name="Int. J. Syst. Evol. Microbiol.">
        <title>The Global Catalogue of Microorganisms (GCM) 10K type strain sequencing project: providing services to taxonomists for standard genome sequencing and annotation.</title>
        <authorList>
            <consortium name="The Broad Institute Genomics Platform"/>
            <consortium name="The Broad Institute Genome Sequencing Center for Infectious Disease"/>
            <person name="Wu L."/>
            <person name="Ma J."/>
        </authorList>
    </citation>
    <scope>NUCLEOTIDE SEQUENCE [LARGE SCALE GENOMIC DNA]</scope>
    <source>
        <strain evidence="3">JCM 31696</strain>
    </source>
</reference>
<evidence type="ECO:0000313" key="2">
    <source>
        <dbReference type="EMBL" id="MFD0851094.1"/>
    </source>
</evidence>
<dbReference type="Gene3D" id="3.90.1570.10">
    <property type="entry name" value="tt1808, chain A"/>
    <property type="match status" value="1"/>
</dbReference>
<dbReference type="EMBL" id="JBHTIR010000251">
    <property type="protein sequence ID" value="MFD0851094.1"/>
    <property type="molecule type" value="Genomic_DNA"/>
</dbReference>
<evidence type="ECO:0000259" key="1">
    <source>
        <dbReference type="Pfam" id="PF05685"/>
    </source>
</evidence>
<protein>
    <submittedName>
        <fullName evidence="2">Uma2 family endonuclease</fullName>
    </submittedName>
</protein>
<dbReference type="PANTHER" id="PTHR35400:SF3">
    <property type="entry name" value="SLL1072 PROTEIN"/>
    <property type="match status" value="1"/>
</dbReference>
<keyword evidence="2" id="KW-0378">Hydrolase</keyword>
<dbReference type="InterPro" id="IPR011335">
    <property type="entry name" value="Restrct_endonuc-II-like"/>
</dbReference>
<proteinExistence type="predicted"/>
<keyword evidence="2" id="KW-0540">Nuclease</keyword>
<dbReference type="Proteomes" id="UP001597083">
    <property type="component" value="Unassembled WGS sequence"/>
</dbReference>
<dbReference type="InterPro" id="IPR012296">
    <property type="entry name" value="Nuclease_put_TT1808"/>
</dbReference>
<comment type="caution">
    <text evidence="2">The sequence shown here is derived from an EMBL/GenBank/DDBJ whole genome shotgun (WGS) entry which is preliminary data.</text>
</comment>
<keyword evidence="3" id="KW-1185">Reference proteome</keyword>
<dbReference type="CDD" id="cd06260">
    <property type="entry name" value="DUF820-like"/>
    <property type="match status" value="1"/>
</dbReference>
<name>A0ABW3CAY5_9ACTN</name>
<sequence length="106" mass="12109">MVPDGTFALREHRLFRGKAPWMLPDGVELVVEVTSSRPELDRVAKRHCYARADIPLYLLVDQSETRVTLFSEPDGDDYHMANWVPFGKPVPMPEPFGFELDTSEFA</sequence>
<keyword evidence="2" id="KW-0255">Endonuclease</keyword>
<organism evidence="2 3">
    <name type="scientific">Actinomadura adrarensis</name>
    <dbReference type="NCBI Taxonomy" id="1819600"/>
    <lineage>
        <taxon>Bacteria</taxon>
        <taxon>Bacillati</taxon>
        <taxon>Actinomycetota</taxon>
        <taxon>Actinomycetes</taxon>
        <taxon>Streptosporangiales</taxon>
        <taxon>Thermomonosporaceae</taxon>
        <taxon>Actinomadura</taxon>
    </lineage>
</organism>